<feature type="region of interest" description="Disordered" evidence="1">
    <location>
        <begin position="246"/>
        <end position="301"/>
    </location>
</feature>
<name>A0ABP0E1M1_9PEZI</name>
<feature type="region of interest" description="Disordered" evidence="1">
    <location>
        <begin position="50"/>
        <end position="76"/>
    </location>
</feature>
<reference evidence="2 3" key="1">
    <citation type="submission" date="2024-01" db="EMBL/GenBank/DDBJ databases">
        <authorList>
            <person name="Allen C."/>
            <person name="Tagirdzhanova G."/>
        </authorList>
    </citation>
    <scope>NUCLEOTIDE SEQUENCE [LARGE SCALE GENOMIC DNA]</scope>
    <source>
        <strain evidence="2 3">CBS 119000</strain>
    </source>
</reference>
<sequence>MFQTQEEAADYEYPRGPLKRYHEEEAVLEAVDGSTIGFTEHRNKRLQTLPLRTSPNTPRVWSLSNSNSPFEGGQPRLDSTMTPPGSFSETLSQAQRGFQQFDEQQAALRQYQSDYSHQNVIPPNDVGGDMDVDMTMNDTLASTSQMAYGMYNYLASETTQDWQGSAIPDCDSAPTLSNFPAQVCASGDGAALNVMKNGHSCSSTRSLEHPGNLGEWSMNQNRSLPSPISDSGAFYDQLGDEQIEDRGEQVGGPEHSYGSPAAMQSSPLPVAVSSPIRGSLGGTDNDPSASPSPRKGHTRSRHTIVAWTAQPGMKRAFSIGYRADCEKCVNRVPGHFNHIIVS</sequence>
<protein>
    <submittedName>
        <fullName evidence="2">Uncharacterized protein</fullName>
    </submittedName>
</protein>
<dbReference type="EMBL" id="CAWUON010000143">
    <property type="protein sequence ID" value="CAK7274458.1"/>
    <property type="molecule type" value="Genomic_DNA"/>
</dbReference>
<gene>
    <name evidence="2" type="ORF">SEPCBS119000_006183</name>
</gene>
<accession>A0ABP0E1M1</accession>
<evidence type="ECO:0000313" key="3">
    <source>
        <dbReference type="Proteomes" id="UP001642502"/>
    </source>
</evidence>
<keyword evidence="3" id="KW-1185">Reference proteome</keyword>
<feature type="region of interest" description="Disordered" evidence="1">
    <location>
        <begin position="199"/>
        <end position="234"/>
    </location>
</feature>
<comment type="caution">
    <text evidence="2">The sequence shown here is derived from an EMBL/GenBank/DDBJ whole genome shotgun (WGS) entry which is preliminary data.</text>
</comment>
<dbReference type="Proteomes" id="UP001642502">
    <property type="component" value="Unassembled WGS sequence"/>
</dbReference>
<evidence type="ECO:0000313" key="2">
    <source>
        <dbReference type="EMBL" id="CAK7274458.1"/>
    </source>
</evidence>
<feature type="compositionally biased region" description="Polar residues" evidence="1">
    <location>
        <begin position="217"/>
        <end position="229"/>
    </location>
</feature>
<organism evidence="2 3">
    <name type="scientific">Sporothrix epigloea</name>
    <dbReference type="NCBI Taxonomy" id="1892477"/>
    <lineage>
        <taxon>Eukaryota</taxon>
        <taxon>Fungi</taxon>
        <taxon>Dikarya</taxon>
        <taxon>Ascomycota</taxon>
        <taxon>Pezizomycotina</taxon>
        <taxon>Sordariomycetes</taxon>
        <taxon>Sordariomycetidae</taxon>
        <taxon>Ophiostomatales</taxon>
        <taxon>Ophiostomataceae</taxon>
        <taxon>Sporothrix</taxon>
    </lineage>
</organism>
<proteinExistence type="predicted"/>
<evidence type="ECO:0000256" key="1">
    <source>
        <dbReference type="SAM" id="MobiDB-lite"/>
    </source>
</evidence>
<feature type="compositionally biased region" description="Polar residues" evidence="1">
    <location>
        <begin position="50"/>
        <end position="69"/>
    </location>
</feature>